<organism evidence="1 2">
    <name type="scientific">Melia azedarach</name>
    <name type="common">Chinaberry tree</name>
    <dbReference type="NCBI Taxonomy" id="155640"/>
    <lineage>
        <taxon>Eukaryota</taxon>
        <taxon>Viridiplantae</taxon>
        <taxon>Streptophyta</taxon>
        <taxon>Embryophyta</taxon>
        <taxon>Tracheophyta</taxon>
        <taxon>Spermatophyta</taxon>
        <taxon>Magnoliopsida</taxon>
        <taxon>eudicotyledons</taxon>
        <taxon>Gunneridae</taxon>
        <taxon>Pentapetalae</taxon>
        <taxon>rosids</taxon>
        <taxon>malvids</taxon>
        <taxon>Sapindales</taxon>
        <taxon>Meliaceae</taxon>
        <taxon>Melia</taxon>
    </lineage>
</organism>
<evidence type="ECO:0000313" key="2">
    <source>
        <dbReference type="Proteomes" id="UP001164539"/>
    </source>
</evidence>
<protein>
    <submittedName>
        <fullName evidence="1">HXXXD-type acyl-transferase family protein</fullName>
    </submittedName>
</protein>
<evidence type="ECO:0000313" key="1">
    <source>
        <dbReference type="EMBL" id="KAJ4723861.1"/>
    </source>
</evidence>
<gene>
    <name evidence="1" type="ORF">OWV82_007182</name>
</gene>
<dbReference type="Proteomes" id="UP001164539">
    <property type="component" value="Chromosome 3"/>
</dbReference>
<dbReference type="EMBL" id="CM051396">
    <property type="protein sequence ID" value="KAJ4723861.1"/>
    <property type="molecule type" value="Genomic_DNA"/>
</dbReference>
<accession>A0ACC1YJ88</accession>
<proteinExistence type="predicted"/>
<comment type="caution">
    <text evidence="1">The sequence shown here is derived from an EMBL/GenBank/DDBJ whole genome shotgun (WGS) entry which is preliminary data.</text>
</comment>
<keyword evidence="2" id="KW-1185">Reference proteome</keyword>
<name>A0ACC1YJ88_MELAZ</name>
<sequence>MVTKGEFTVIVSRKEVIAAALPLQEHWLPFSNIDLLLPPLEAGLFFCYKKPESDNNNNNFASFVDVLKKSLAEVLVPYYALAGEIVCNSVGEPELLCNNRGVDFVEAYANVELRELNLYNPDESIEGKFMPAKNFGVISVQATELKCGGVVVACNFDHRIADLYSANLFLVSWTEIAQSKPISLPPCFRRSLLNPKRRRSIDPIVDSMYMPISKLPPPPTELQQASDDHIISRIYYVTNDKINAINSLASANGSKRTKFESFSAYLWKMVAECYGPNNEKVSKMGIAVDGRSRLSQGDNEKSKQLMRAYFGNVVSIPFGGEKINQLVENPLSWVAEKVHEFLETVVNEDHFVGLIDWVEMHRPEPALAKIYSNGSNDGPAFLVSSGKGLETSRVDFGWGKPVIGSCHFPWGGSAGYVMPMPSPIGNGDWVVYMHLQKKQLDFIEAEASDVFTPLTFEYLNSIISI</sequence>
<reference evidence="1 2" key="1">
    <citation type="journal article" date="2023" name="Science">
        <title>Complex scaffold remodeling in plant triterpene biosynthesis.</title>
        <authorList>
            <person name="De La Pena R."/>
            <person name="Hodgson H."/>
            <person name="Liu J.C."/>
            <person name="Stephenson M.J."/>
            <person name="Martin A.C."/>
            <person name="Owen C."/>
            <person name="Harkess A."/>
            <person name="Leebens-Mack J."/>
            <person name="Jimenez L.E."/>
            <person name="Osbourn A."/>
            <person name="Sattely E.S."/>
        </authorList>
    </citation>
    <scope>NUCLEOTIDE SEQUENCE [LARGE SCALE GENOMIC DNA]</scope>
    <source>
        <strain evidence="2">cv. JPN11</strain>
        <tissue evidence="1">Leaf</tissue>
    </source>
</reference>